<evidence type="ECO:0000313" key="1">
    <source>
        <dbReference type="EMBL" id="KAJ9099091.1"/>
    </source>
</evidence>
<dbReference type="Proteomes" id="UP001241377">
    <property type="component" value="Unassembled WGS sequence"/>
</dbReference>
<proteinExistence type="predicted"/>
<evidence type="ECO:0000313" key="2">
    <source>
        <dbReference type="Proteomes" id="UP001241377"/>
    </source>
</evidence>
<organism evidence="1 2">
    <name type="scientific">Naganishia cerealis</name>
    <dbReference type="NCBI Taxonomy" id="610337"/>
    <lineage>
        <taxon>Eukaryota</taxon>
        <taxon>Fungi</taxon>
        <taxon>Dikarya</taxon>
        <taxon>Basidiomycota</taxon>
        <taxon>Agaricomycotina</taxon>
        <taxon>Tremellomycetes</taxon>
        <taxon>Filobasidiales</taxon>
        <taxon>Filobasidiaceae</taxon>
        <taxon>Naganishia</taxon>
    </lineage>
</organism>
<protein>
    <submittedName>
        <fullName evidence="1">Uncharacterized protein</fullName>
    </submittedName>
</protein>
<accession>A0ACC2VJX9</accession>
<gene>
    <name evidence="1" type="ORF">QFC19_006141</name>
</gene>
<reference evidence="1" key="1">
    <citation type="submission" date="2023-04" db="EMBL/GenBank/DDBJ databases">
        <title>Draft Genome sequencing of Naganishia species isolated from polar environments using Oxford Nanopore Technology.</title>
        <authorList>
            <person name="Leo P."/>
            <person name="Venkateswaran K."/>
        </authorList>
    </citation>
    <scope>NUCLEOTIDE SEQUENCE</scope>
    <source>
        <strain evidence="1">MNA-CCFEE 5261</strain>
    </source>
</reference>
<name>A0ACC2VJX9_9TREE</name>
<sequence length="1791" mass="204447">MRKLWTRKDKRRSFGYAHESDAESTHSDSRLEDDNATLANASIVGSTIASIPESGQNTVTTDRTTVAPEAAQSKSLSSLVQPDYDSRTTMHSWLNVLSNPLSANDISELAMRVVRVELKGSHLYLHKANVNARSFRATTERSYSASGSSEPQTPVSAPTETPQDAQSYPQPPPTPNPNDNSRSQTTLPPKSETAILDQPHLQFTSMDTRHPELAYNDETHAFSPHLVNDAEPIAHFMLFETSLQDLSSVNQLIAILPLFPNFADILCYIQLYLSLTIALHHETETRTLHITDRVLKLLANVEENFSGFLLKSDIAPHILKIIESLSEWEPTNNKVSEFKRDMLAKQKLLMDLVEAAPSQKVELSNPFADLNSITFMKDIDLIEFAAVVTSIDLKFFKAWNSNIDKSLLLFSSLNNSHSLDYFYKKNTLMFNNDTHIHYLSRLFINHLFIEGTSPGISTSALSFEKKARLIEKWIDLGCLLDKLGNMSSWLGISSIILSQPILRLTKIWSLVSPDYIKLLKNDWSPVLFELDRRHLANGLVKANTSGQTSNGKEESNPRESYHIMAPRGIGKIYPKERVIPYFGDLVIQNAVPNVTELESIWKRINYSFNRWNEYLTNLNNYNEIIRYNDDVIRRYDSMGFIFSNESLNQVLYLGVNNDERSTPSFDEVSHIPPTTKSYENPSLEKKLWRLIDINCESIGLDKLMKLSLVLEPDLPEAYLESETMASSPLNLKHQNNSSLTVQSTDSATTLHSFDLGNKIPQFNNEYFKLKLSRYDELVQEDDEGRLASEGRTSTDTSNIVVDDLLVFRADDMIPDFESSMVNSSTFNAFDDVVENVDDEDDDAGLGIDVDVILNSEKFRNFSIEDDLEGSKKNRYERRKTHQSGDTEGDLTNAIPVMNFIPKYATIDRLIDILLLDAKYFEESLVIDLTEYRFVFLLNYNSFITTKELLEKLAHRFINSGNAVISVMQRAHALKTGEVLGGEFPNWNLDPTDPSINLAALGEVDYELLLKIQINILKVSIVLINNFYSNFATDLTNKAILIKLLKLFSNEILQWYNSNKIDSKLERSFESLVNYYKKLKKLFVKKTYRPIEILKFDEYLINEFKFGNSLHEVPMNRNLPGHKNVNKIEKFLHKFNKLLTVFYKGIRAEDWVRVFKAIEIEFENNNLMEYNLQRPTTHDDSLQISNIFSYFESLTDPVDKQLVLKKLPLVFRKLFKLYYKFRSYLAIQLTDLNITVEERLDRMKTLLIMVKLTKLKMENNQFVFEGNEGSIPSCIESAITNVIYSPESRLFTNLWIKASMALNGDGYTSNFGDLDLLLPRQLTSSDLIIAHEPLLPCFGWIIENLMAINKCPTYYKNCININKRYLIYKLIKELSVEDFESGDGYTVSYHDTREFEFLLKLDESLVNIQSLKEFTFLEKDRIKIFRTVLESQRSILVSDNKKKHMLEPKKESNPMHNVSGLTKKTSNTSLRRQSLAYKSNSASRFKISGLFSKSRPFSMSASSSSDKVVDYYELPDPKSTVDGKQKPIAVIALKNKKIFPVYLLPLCFKIDSDSSSDEYLFQAPNEVELNKWLIKLNYSNRHWFLSRALNLKGSPSIVFGVPINIVCNREGTYVPNFLTKIFAEVEQEGSKDVGIYRISSSVSELNALRSMIDKTGTVDFSERAYDVHALTSCVKLYFRELPDALISDEVISAVFELKQNGSEPDRDLGQFREVIRLLPPINYNTLKALLRHLNVVCLFSDTNKMTASNLATVIGPALTEASSMDSLINNFGYINLVVEKLITNYEQVFGDD</sequence>
<dbReference type="EMBL" id="JASBWR010000071">
    <property type="protein sequence ID" value="KAJ9099091.1"/>
    <property type="molecule type" value="Genomic_DNA"/>
</dbReference>
<keyword evidence="2" id="KW-1185">Reference proteome</keyword>
<comment type="caution">
    <text evidence="1">The sequence shown here is derived from an EMBL/GenBank/DDBJ whole genome shotgun (WGS) entry which is preliminary data.</text>
</comment>